<dbReference type="RefSeq" id="WP_341370902.1">
    <property type="nucleotide sequence ID" value="NZ_JBBPCO010000008.1"/>
</dbReference>
<dbReference type="InterPro" id="IPR023494">
    <property type="entry name" value="Cyt_c_bgen_Ccs1/CcsB/ResB"/>
</dbReference>
<protein>
    <submittedName>
        <fullName evidence="8">Cytochrome c biogenesis protein ResB</fullName>
    </submittedName>
</protein>
<name>A0ABU9D8I9_9PROT</name>
<reference evidence="8 9" key="1">
    <citation type="submission" date="2024-04" db="EMBL/GenBank/DDBJ databases">
        <authorList>
            <person name="Abashina T."/>
            <person name="Shaikin A."/>
        </authorList>
    </citation>
    <scope>NUCLEOTIDE SEQUENCE [LARGE SCALE GENOMIC DNA]</scope>
    <source>
        <strain evidence="8 9">AAFK</strain>
    </source>
</reference>
<evidence type="ECO:0000313" key="8">
    <source>
        <dbReference type="EMBL" id="MEK8089844.1"/>
    </source>
</evidence>
<feature type="transmembrane region" description="Helical" evidence="6">
    <location>
        <begin position="541"/>
        <end position="559"/>
    </location>
</feature>
<comment type="subcellular location">
    <subcellularLocation>
        <location evidence="1">Membrane</location>
        <topology evidence="1">Multi-pass membrane protein</topology>
    </subcellularLocation>
</comment>
<keyword evidence="4 6" id="KW-1133">Transmembrane helix</keyword>
<evidence type="ECO:0000256" key="3">
    <source>
        <dbReference type="ARBA" id="ARBA00022748"/>
    </source>
</evidence>
<dbReference type="PANTHER" id="PTHR31566:SF0">
    <property type="entry name" value="CYTOCHROME C BIOGENESIS PROTEIN CCS1, CHLOROPLASTIC"/>
    <property type="match status" value="1"/>
</dbReference>
<evidence type="ECO:0000256" key="2">
    <source>
        <dbReference type="ARBA" id="ARBA00022692"/>
    </source>
</evidence>
<evidence type="ECO:0000256" key="1">
    <source>
        <dbReference type="ARBA" id="ARBA00004141"/>
    </source>
</evidence>
<dbReference type="Pfam" id="PF05140">
    <property type="entry name" value="ResB"/>
    <property type="match status" value="1"/>
</dbReference>
<evidence type="ECO:0000259" key="7">
    <source>
        <dbReference type="Pfam" id="PF05140"/>
    </source>
</evidence>
<dbReference type="EMBL" id="JBBPCO010000008">
    <property type="protein sequence ID" value="MEK8089844.1"/>
    <property type="molecule type" value="Genomic_DNA"/>
</dbReference>
<gene>
    <name evidence="8" type="ORF">WOB96_08690</name>
</gene>
<keyword evidence="9" id="KW-1185">Reference proteome</keyword>
<comment type="caution">
    <text evidence="8">The sequence shown here is derived from an EMBL/GenBank/DDBJ whole genome shotgun (WGS) entry which is preliminary data.</text>
</comment>
<feature type="transmembrane region" description="Helical" evidence="6">
    <location>
        <begin position="81"/>
        <end position="99"/>
    </location>
</feature>
<feature type="transmembrane region" description="Helical" evidence="6">
    <location>
        <begin position="20"/>
        <end position="45"/>
    </location>
</feature>
<dbReference type="PANTHER" id="PTHR31566">
    <property type="entry name" value="CYTOCHROME C BIOGENESIS PROTEIN CCS1, CHLOROPLASTIC"/>
    <property type="match status" value="1"/>
</dbReference>
<keyword evidence="3" id="KW-0201">Cytochrome c-type biogenesis</keyword>
<proteinExistence type="predicted"/>
<feature type="transmembrane region" description="Helical" evidence="6">
    <location>
        <begin position="176"/>
        <end position="194"/>
    </location>
</feature>
<dbReference type="InterPro" id="IPR007816">
    <property type="entry name" value="ResB-like_domain"/>
</dbReference>
<sequence>MSNAASLPESSSTDRGSTYGLMQFLGSMRLAVTLLVALAIASIIGTILKQNQSYQDYIIEFGAYWFEVFKALNLFDVYHSLWFISILAFLLISTSACLWRQTPNMLREMRELRVRMHEKALLNMPEHRELQLAMAPAQAVAEASAVLQQAGYRVRAEKGENGVESLAGHKGALNRLGYILTHLALIVIFIGGLLDGNLPIKFDIMRGALEPETDFNKPVATIPDSAWLSPKNPSFRGNVSIAEGDSSGVIFLQTGNGYLVQDLGFRVFVKGFHIEHYSTGMPKTFASDVVIYEGDKAVKSGRITVNHPMIYKGVAIYQASFSDGGSLLNMKGYFLNSPDGTPITLSGRVGENLKSRDGQYQIELKNFEMFNVVPAESAGDAGKNTSRKMINLGPSFDYLVRDATGKGREFKTYMLPFQREGHGYFLQGVRVELDQPFRYLFIPAGPDGTPELFMQYFTEVRKRLASSNAPPEQLFVNAFQETVKRFAPNMNAADQAWFFQASIEALMQLREYPVPFLLSLKNFEQRQATGLQMTRSPGKNIVYFGSIMMVIGIFILFYLPHRKVWLRLRQREDGGTDLLLAGNSNRNVLDFQKAFAELAGRIGARLKARNDKAGQV</sequence>
<organism evidence="8 9">
    <name type="scientific">Thermithiobacillus plumbiphilus</name>
    <dbReference type="NCBI Taxonomy" id="1729899"/>
    <lineage>
        <taxon>Bacteria</taxon>
        <taxon>Pseudomonadati</taxon>
        <taxon>Pseudomonadota</taxon>
        <taxon>Acidithiobacillia</taxon>
        <taxon>Acidithiobacillales</taxon>
        <taxon>Thermithiobacillaceae</taxon>
        <taxon>Thermithiobacillus</taxon>
    </lineage>
</organism>
<dbReference type="Proteomes" id="UP001446205">
    <property type="component" value="Unassembled WGS sequence"/>
</dbReference>
<keyword evidence="2 6" id="KW-0812">Transmembrane</keyword>
<evidence type="ECO:0000313" key="9">
    <source>
        <dbReference type="Proteomes" id="UP001446205"/>
    </source>
</evidence>
<evidence type="ECO:0000256" key="6">
    <source>
        <dbReference type="SAM" id="Phobius"/>
    </source>
</evidence>
<feature type="domain" description="ResB-like" evidence="7">
    <location>
        <begin position="28"/>
        <end position="595"/>
    </location>
</feature>
<keyword evidence="5 6" id="KW-0472">Membrane</keyword>
<evidence type="ECO:0000256" key="5">
    <source>
        <dbReference type="ARBA" id="ARBA00023136"/>
    </source>
</evidence>
<accession>A0ABU9D8I9</accession>
<evidence type="ECO:0000256" key="4">
    <source>
        <dbReference type="ARBA" id="ARBA00022989"/>
    </source>
</evidence>